<name>A0ABR9X8S5_9RHOB</name>
<evidence type="ECO:0000313" key="2">
    <source>
        <dbReference type="EMBL" id="MBE9639905.1"/>
    </source>
</evidence>
<evidence type="ECO:0008006" key="4">
    <source>
        <dbReference type="Google" id="ProtNLM"/>
    </source>
</evidence>
<feature type="signal peptide" evidence="1">
    <location>
        <begin position="1"/>
        <end position="24"/>
    </location>
</feature>
<protein>
    <recommendedName>
        <fullName evidence="4">Lipoprotein</fullName>
    </recommendedName>
</protein>
<dbReference type="EMBL" id="JADFFK010000023">
    <property type="protein sequence ID" value="MBE9639905.1"/>
    <property type="molecule type" value="Genomic_DNA"/>
</dbReference>
<keyword evidence="3" id="KW-1185">Reference proteome</keyword>
<evidence type="ECO:0000256" key="1">
    <source>
        <dbReference type="SAM" id="SignalP"/>
    </source>
</evidence>
<organism evidence="2 3">
    <name type="scientific">Salipiger mangrovisoli</name>
    <dbReference type="NCBI Taxonomy" id="2865933"/>
    <lineage>
        <taxon>Bacteria</taxon>
        <taxon>Pseudomonadati</taxon>
        <taxon>Pseudomonadota</taxon>
        <taxon>Alphaproteobacteria</taxon>
        <taxon>Rhodobacterales</taxon>
        <taxon>Roseobacteraceae</taxon>
        <taxon>Salipiger</taxon>
    </lineage>
</organism>
<dbReference type="Proteomes" id="UP000607796">
    <property type="component" value="Unassembled WGS sequence"/>
</dbReference>
<gene>
    <name evidence="2" type="ORF">IQ782_23915</name>
</gene>
<comment type="caution">
    <text evidence="2">The sequence shown here is derived from an EMBL/GenBank/DDBJ whole genome shotgun (WGS) entry which is preliminary data.</text>
</comment>
<reference evidence="2 3" key="1">
    <citation type="journal article" date="2021" name="Int. J. Syst. Evol. Microbiol.">
        <title>Salipiger mangrovisoli sp. nov., isolated from mangrove soil and the proposal for the reclassification of Paraphaeobacter pallidus as Salipiger pallidus comb. nov.</title>
        <authorList>
            <person name="Du J."/>
            <person name="Liu Y."/>
            <person name="Pei T."/>
            <person name="Deng M.R."/>
            <person name="Zhu H."/>
        </authorList>
    </citation>
    <scope>NUCLEOTIDE SEQUENCE [LARGE SCALE GENOMIC DNA]</scope>
    <source>
        <strain evidence="2 3">6D45A</strain>
    </source>
</reference>
<sequence>MQLSIPSRSGSARATLFCVPLLLAACTAAPDAPDAPAARGDALELAIACRHDAGLAVLDSAAQARGGASSSDELQRVILLRDAGRTMDAARVLRERNARDDVTVQDAVHSGTAVEEGLERIRSERAARTGNRFCR</sequence>
<proteinExistence type="predicted"/>
<accession>A0ABR9X8S5</accession>
<feature type="chain" id="PRO_5047051885" description="Lipoprotein" evidence="1">
    <location>
        <begin position="25"/>
        <end position="135"/>
    </location>
</feature>
<keyword evidence="1" id="KW-0732">Signal</keyword>
<dbReference type="RefSeq" id="WP_194137181.1">
    <property type="nucleotide sequence ID" value="NZ_JADFFK010000023.1"/>
</dbReference>
<evidence type="ECO:0000313" key="3">
    <source>
        <dbReference type="Proteomes" id="UP000607796"/>
    </source>
</evidence>